<sequence length="353" mass="41080">MYNNLELPQYLELAGSTLSLFFNMTLLFIIGKFSRPEYGSYRVLMMAMTSLYVIYSSIEILVLPSYYLYEYNYLLFTTYLTKYQTFSQIAIVFGCMQVVLCVQFIYRFLSIANNNYLRDRYFKGRRHVVWVTATVLFFLNWFTVAWLVFGNQGDHPKELEEAVKERFGRDMNSMAFTLVTYAQKKENGAFKIKFIDITMILYLLFCASIPMTISLVCGAKTWWKIRTTISLVQKSFQLQRQERQLFFALLTQFTIPFLGNTLPMLVLFLCPALHISTEPYTNYICMLIPFYPVFDALATTFIIKDYYRGVLKMFGVYRIAHTTSLASDLRAPPNTLQVGTASTVDFSHVGNYI</sequence>
<keyword evidence="2" id="KW-1185">Reference proteome</keyword>
<protein>
    <submittedName>
        <fullName evidence="3">G protein-coupled receptor</fullName>
    </submittedName>
</protein>
<name>A0A1I7TXT9_9PELO</name>
<feature type="transmembrane region" description="Helical" evidence="1">
    <location>
        <begin position="43"/>
        <end position="69"/>
    </location>
</feature>
<proteinExistence type="predicted"/>
<feature type="transmembrane region" description="Helical" evidence="1">
    <location>
        <begin position="89"/>
        <end position="109"/>
    </location>
</feature>
<evidence type="ECO:0000256" key="1">
    <source>
        <dbReference type="SAM" id="Phobius"/>
    </source>
</evidence>
<dbReference type="PANTHER" id="PTHR22943">
    <property type="entry name" value="7-TRANSMEMBRANE DOMAIN RECEPTOR C.ELEGANS"/>
    <property type="match status" value="1"/>
</dbReference>
<evidence type="ECO:0000313" key="3">
    <source>
        <dbReference type="WBParaSite" id="Csp11.Scaffold629.g12873.t1"/>
    </source>
</evidence>
<feature type="transmembrane region" description="Helical" evidence="1">
    <location>
        <begin position="200"/>
        <end position="223"/>
    </location>
</feature>
<dbReference type="Proteomes" id="UP000095282">
    <property type="component" value="Unplaced"/>
</dbReference>
<reference evidence="3" key="1">
    <citation type="submission" date="2016-11" db="UniProtKB">
        <authorList>
            <consortium name="WormBaseParasite"/>
        </authorList>
    </citation>
    <scope>IDENTIFICATION</scope>
</reference>
<dbReference type="InterPro" id="IPR019428">
    <property type="entry name" value="7TM_GPCR_serpentine_rcpt_Str"/>
</dbReference>
<keyword evidence="1" id="KW-0472">Membrane</keyword>
<feature type="transmembrane region" description="Helical" evidence="1">
    <location>
        <begin position="129"/>
        <end position="149"/>
    </location>
</feature>
<keyword evidence="1" id="KW-0812">Transmembrane</keyword>
<dbReference type="AlphaFoldDB" id="A0A1I7TXT9"/>
<keyword evidence="1" id="KW-1133">Transmembrane helix</keyword>
<dbReference type="STRING" id="1561998.A0A1I7TXT9"/>
<feature type="transmembrane region" description="Helical" evidence="1">
    <location>
        <begin position="13"/>
        <end position="31"/>
    </location>
</feature>
<dbReference type="eggNOG" id="ENOG502TG8U">
    <property type="taxonomic scope" value="Eukaryota"/>
</dbReference>
<dbReference type="SUPFAM" id="SSF81321">
    <property type="entry name" value="Family A G protein-coupled receptor-like"/>
    <property type="match status" value="1"/>
</dbReference>
<organism evidence="2 3">
    <name type="scientific">Caenorhabditis tropicalis</name>
    <dbReference type="NCBI Taxonomy" id="1561998"/>
    <lineage>
        <taxon>Eukaryota</taxon>
        <taxon>Metazoa</taxon>
        <taxon>Ecdysozoa</taxon>
        <taxon>Nematoda</taxon>
        <taxon>Chromadorea</taxon>
        <taxon>Rhabditida</taxon>
        <taxon>Rhabditina</taxon>
        <taxon>Rhabditomorpha</taxon>
        <taxon>Rhabditoidea</taxon>
        <taxon>Rhabditidae</taxon>
        <taxon>Peloderinae</taxon>
        <taxon>Caenorhabditis</taxon>
    </lineage>
</organism>
<feature type="transmembrane region" description="Helical" evidence="1">
    <location>
        <begin position="280"/>
        <end position="303"/>
    </location>
</feature>
<dbReference type="GO" id="GO:0038022">
    <property type="term" value="F:G protein-coupled olfactory receptor activity"/>
    <property type="evidence" value="ECO:0007669"/>
    <property type="project" value="TreeGrafter"/>
</dbReference>
<dbReference type="WBParaSite" id="Csp11.Scaffold629.g12873.t1">
    <property type="protein sequence ID" value="Csp11.Scaffold629.g12873.t1"/>
    <property type="gene ID" value="Csp11.Scaffold629.g12873"/>
</dbReference>
<dbReference type="Pfam" id="PF10326">
    <property type="entry name" value="7TM_GPCR_Str"/>
    <property type="match status" value="1"/>
</dbReference>
<dbReference type="GO" id="GO:0005886">
    <property type="term" value="C:plasma membrane"/>
    <property type="evidence" value="ECO:0007669"/>
    <property type="project" value="TreeGrafter"/>
</dbReference>
<dbReference type="GO" id="GO:0042048">
    <property type="term" value="P:olfactory behavior"/>
    <property type="evidence" value="ECO:0007669"/>
    <property type="project" value="TreeGrafter"/>
</dbReference>
<accession>A0A1I7TXT9</accession>
<feature type="transmembrane region" description="Helical" evidence="1">
    <location>
        <begin position="244"/>
        <end position="268"/>
    </location>
</feature>
<dbReference type="PANTHER" id="PTHR22943:SF77">
    <property type="entry name" value="SEVEN TM RECEPTOR"/>
    <property type="match status" value="1"/>
</dbReference>
<evidence type="ECO:0000313" key="2">
    <source>
        <dbReference type="Proteomes" id="UP000095282"/>
    </source>
</evidence>